<evidence type="ECO:0000259" key="3">
    <source>
        <dbReference type="Pfam" id="PF14420"/>
    </source>
</evidence>
<dbReference type="Gene3D" id="3.90.1300.10">
    <property type="entry name" value="Amidase signature (AS) domain"/>
    <property type="match status" value="1"/>
</dbReference>
<gene>
    <name evidence="6" type="ORF">C8A01DRAFT_45317</name>
</gene>
<accession>A0AAN6STM3</accession>
<dbReference type="Pfam" id="PF14420">
    <property type="entry name" value="Clr5"/>
    <property type="match status" value="1"/>
</dbReference>
<evidence type="ECO:0000313" key="6">
    <source>
        <dbReference type="EMBL" id="KAK4041573.1"/>
    </source>
</evidence>
<dbReference type="PANTHER" id="PTHR11895">
    <property type="entry name" value="TRANSAMIDASE"/>
    <property type="match status" value="1"/>
</dbReference>
<dbReference type="EMBL" id="MU854355">
    <property type="protein sequence ID" value="KAK4041573.1"/>
    <property type="molecule type" value="Genomic_DNA"/>
</dbReference>
<dbReference type="GO" id="GO:0003824">
    <property type="term" value="F:catalytic activity"/>
    <property type="evidence" value="ECO:0007669"/>
    <property type="project" value="InterPro"/>
</dbReference>
<feature type="domain" description="Tri-helical" evidence="4">
    <location>
        <begin position="849"/>
        <end position="931"/>
    </location>
</feature>
<feature type="compositionally biased region" description="Pro residues" evidence="1">
    <location>
        <begin position="1028"/>
        <end position="1038"/>
    </location>
</feature>
<dbReference type="InterPro" id="IPR057940">
    <property type="entry name" value="Tri-helical_dom"/>
</dbReference>
<feature type="region of interest" description="Disordered" evidence="1">
    <location>
        <begin position="813"/>
        <end position="838"/>
    </location>
</feature>
<dbReference type="InterPro" id="IPR000120">
    <property type="entry name" value="Amidase"/>
</dbReference>
<dbReference type="Pfam" id="PF24465">
    <property type="entry name" value="Tri-helical"/>
    <property type="match status" value="2"/>
</dbReference>
<dbReference type="PANTHER" id="PTHR11895:SF67">
    <property type="entry name" value="AMIDASE DOMAIN-CONTAINING PROTEIN"/>
    <property type="match status" value="1"/>
</dbReference>
<dbReference type="SUPFAM" id="SSF75304">
    <property type="entry name" value="Amidase signature (AS) enzymes"/>
    <property type="match status" value="1"/>
</dbReference>
<feature type="compositionally biased region" description="Low complexity" evidence="1">
    <location>
        <begin position="1057"/>
        <end position="1075"/>
    </location>
</feature>
<dbReference type="InterPro" id="IPR056669">
    <property type="entry name" value="DUF7767"/>
</dbReference>
<feature type="domain" description="Tri-helical" evidence="4">
    <location>
        <begin position="941"/>
        <end position="1017"/>
    </location>
</feature>
<evidence type="ECO:0000256" key="1">
    <source>
        <dbReference type="SAM" id="MobiDB-lite"/>
    </source>
</evidence>
<protein>
    <submittedName>
        <fullName evidence="6">Amidase signature domain-containing protein</fullName>
    </submittedName>
</protein>
<dbReference type="Pfam" id="PF24962">
    <property type="entry name" value="DUF7767"/>
    <property type="match status" value="1"/>
</dbReference>
<reference evidence="7" key="1">
    <citation type="journal article" date="2023" name="Mol. Phylogenet. Evol.">
        <title>Genome-scale phylogeny and comparative genomics of the fungal order Sordariales.</title>
        <authorList>
            <person name="Hensen N."/>
            <person name="Bonometti L."/>
            <person name="Westerberg I."/>
            <person name="Brannstrom I.O."/>
            <person name="Guillou S."/>
            <person name="Cros-Aarteil S."/>
            <person name="Calhoun S."/>
            <person name="Haridas S."/>
            <person name="Kuo A."/>
            <person name="Mondo S."/>
            <person name="Pangilinan J."/>
            <person name="Riley R."/>
            <person name="LaButti K."/>
            <person name="Andreopoulos B."/>
            <person name="Lipzen A."/>
            <person name="Chen C."/>
            <person name="Yan M."/>
            <person name="Daum C."/>
            <person name="Ng V."/>
            <person name="Clum A."/>
            <person name="Steindorff A."/>
            <person name="Ohm R.A."/>
            <person name="Martin F."/>
            <person name="Silar P."/>
            <person name="Natvig D.O."/>
            <person name="Lalanne C."/>
            <person name="Gautier V."/>
            <person name="Ament-Velasquez S.L."/>
            <person name="Kruys A."/>
            <person name="Hutchinson M.I."/>
            <person name="Powell A.J."/>
            <person name="Barry K."/>
            <person name="Miller A.N."/>
            <person name="Grigoriev I.V."/>
            <person name="Debuchy R."/>
            <person name="Gladieux P."/>
            <person name="Hiltunen Thoren M."/>
            <person name="Johannesson H."/>
        </authorList>
    </citation>
    <scope>NUCLEOTIDE SEQUENCE [LARGE SCALE GENOMIC DNA]</scope>
    <source>
        <strain evidence="7">CBS 284.82</strain>
    </source>
</reference>
<feature type="domain" description="DUF7767" evidence="5">
    <location>
        <begin position="1180"/>
        <end position="1274"/>
    </location>
</feature>
<name>A0AAN6STM3_9PEZI</name>
<dbReference type="InterPro" id="IPR023631">
    <property type="entry name" value="Amidase_dom"/>
</dbReference>
<dbReference type="Proteomes" id="UP001303115">
    <property type="component" value="Unassembled WGS sequence"/>
</dbReference>
<feature type="region of interest" description="Disordered" evidence="1">
    <location>
        <begin position="1150"/>
        <end position="1176"/>
    </location>
</feature>
<keyword evidence="7" id="KW-1185">Reference proteome</keyword>
<feature type="region of interest" description="Disordered" evidence="1">
    <location>
        <begin position="733"/>
        <end position="757"/>
    </location>
</feature>
<dbReference type="InterPro" id="IPR025676">
    <property type="entry name" value="Clr5_dom"/>
</dbReference>
<feature type="domain" description="Clr5" evidence="3">
    <location>
        <begin position="616"/>
        <end position="668"/>
    </location>
</feature>
<feature type="compositionally biased region" description="Low complexity" evidence="1">
    <location>
        <begin position="1150"/>
        <end position="1162"/>
    </location>
</feature>
<evidence type="ECO:0000259" key="4">
    <source>
        <dbReference type="Pfam" id="PF24465"/>
    </source>
</evidence>
<evidence type="ECO:0000259" key="2">
    <source>
        <dbReference type="Pfam" id="PF01425"/>
    </source>
</evidence>
<organism evidence="6 7">
    <name type="scientific">Parachaetomium inaequale</name>
    <dbReference type="NCBI Taxonomy" id="2588326"/>
    <lineage>
        <taxon>Eukaryota</taxon>
        <taxon>Fungi</taxon>
        <taxon>Dikarya</taxon>
        <taxon>Ascomycota</taxon>
        <taxon>Pezizomycotina</taxon>
        <taxon>Sordariomycetes</taxon>
        <taxon>Sordariomycetidae</taxon>
        <taxon>Sordariales</taxon>
        <taxon>Chaetomiaceae</taxon>
        <taxon>Parachaetomium</taxon>
    </lineage>
</organism>
<evidence type="ECO:0000313" key="7">
    <source>
        <dbReference type="Proteomes" id="UP001303115"/>
    </source>
</evidence>
<evidence type="ECO:0000259" key="5">
    <source>
        <dbReference type="Pfam" id="PF24962"/>
    </source>
</evidence>
<dbReference type="Pfam" id="PF01425">
    <property type="entry name" value="Amidase"/>
    <property type="match status" value="1"/>
</dbReference>
<comment type="caution">
    <text evidence="6">The sequence shown here is derived from an EMBL/GenBank/DDBJ whole genome shotgun (WGS) entry which is preliminary data.</text>
</comment>
<feature type="compositionally biased region" description="Basic residues" evidence="1">
    <location>
        <begin position="1082"/>
        <end position="1098"/>
    </location>
</feature>
<dbReference type="InterPro" id="IPR036928">
    <property type="entry name" value="AS_sf"/>
</dbReference>
<proteinExistence type="predicted"/>
<feature type="domain" description="Amidase" evidence="2">
    <location>
        <begin position="158"/>
        <end position="571"/>
    </location>
</feature>
<feature type="region of interest" description="Disordered" evidence="1">
    <location>
        <begin position="1021"/>
        <end position="1100"/>
    </location>
</feature>
<sequence length="1281" mass="140582">MAPPTRRFANHPGAKEAPASALEYRLEKDQNPPPLRGLPLAIASVITQRLGFVQKLLWTNAKFGQAKYTPGLEGVAWRIQPDVIPLANGDSPPAGMLALGPELHQPQPADLAGRFYSAADYHALYKSGAATPLQVAEALLPLVRRDDAQQPRSKYAVAWTQTDVDAVRAAARASTERWAAGAPLGIMDGVPFGVKDDVAVKGFVSTMGMRVNEGEEYFKQPKTETAWPVRKLEEAGGIMIGKMNQHEIGMELTPVKPSTGTATNWYNKSYYPGGSSAGAGSALSGGIVPITIGTDAGGSMRIPPAFCGVYGLKPTHNRTCHMSSSMCVIGPMAANAADLTIAYRIASQPNPDDPAQNLLAVSTPLSDPAAKKYLGICREWIATAAPDVLAILDASLAHLTTTLNYQVVDIKLPFLREGQLAHSAICLTECAADARGRVQNPSRFLTLLNYPNRVLVAAGAQTPAIDYLKYGQIRQVIMQHLAFLFQKYPGLLVLSPTTPVAGWPIAAGDQRYGCLDGNMTIRNMTFAWLANMSGCPAVTFPAGYVDPEQGEGVLPVGLMAMGEWGMEEQLLGFAREREGYLNEVYPGGRRRPEEWADVVGLVREGGGKGACRQRAMVYRWEQHRQTCYRLYVEENRPMDEVVRYMRDHHNFTPSRRAFQGAFCRWGFPNKLNPAYKNEQLVARVRELWERSLSQKEMVATLTEEGYDVGEREVARIRFKNGWLMRTITGYPADSAEQQRSVSAEGGEDGVDGGLGDGNSVAAGGVHEDQSNYWNYGASGLEPADAQVQEETFNAMREAQKECRKRAYEAESHERWMTKKRRRHTKPYGGLPADPPGPPRFPSETTLTEAKEILQLDKKAYRTVREKFYAICVNAAVYKKTLVGPERWESLKDQLVRESMHLRAVMWDPTDIDKKKLAIEVIACDVTKRIRTEASAMKMADAKVILGLNPEEGRLMRGQLYNILAQEKFTSKFEEGLEFFEELKQRIVAAGPADPEYQRKIKAINVLCRDATRRYRDDVFRRGKTPAILLPPPEKPATPKPKAKKQSAKVAGKKAVQETTPAKTSAPTSEPAATETPAPPSQPRRRGRPPGVKNKKKPLPHVESRLVLADPEPQADQQLVDAQLGASMPVSADNQTPFVVHQYVPGFTPAQQTQTYQPQQPQHQDPPPLQQQAAQAPSSSGAIAAFFRLNSAAVMMFPGVQAQWIAPLNARTMAELRSAALQKTPGGLCYKIEGIVKDGKGGELPLPVSDEGELETYLQHVQGHGAPTFHVHVVPGDGATWA</sequence>